<evidence type="ECO:0000313" key="4">
    <source>
        <dbReference type="Proteomes" id="UP000024559"/>
    </source>
</evidence>
<feature type="compositionally biased region" description="Basic and acidic residues" evidence="1">
    <location>
        <begin position="161"/>
        <end position="172"/>
    </location>
</feature>
<dbReference type="HOGENOM" id="CLU_1151313_0_0_9"/>
<keyword evidence="2" id="KW-0732">Signal</keyword>
<feature type="chain" id="PRO_5002401972" description="Lipoprotein" evidence="2">
    <location>
        <begin position="25"/>
        <end position="241"/>
    </location>
</feature>
<evidence type="ECO:0008006" key="5">
    <source>
        <dbReference type="Google" id="ProtNLM"/>
    </source>
</evidence>
<organism evidence="3 4">
    <name type="scientific">Streptococcus thermophilus M17PTZA496</name>
    <dbReference type="NCBI Taxonomy" id="1433289"/>
    <lineage>
        <taxon>Bacteria</taxon>
        <taxon>Bacillati</taxon>
        <taxon>Bacillota</taxon>
        <taxon>Bacilli</taxon>
        <taxon>Lactobacillales</taxon>
        <taxon>Streptococcaceae</taxon>
        <taxon>Streptococcus</taxon>
    </lineage>
</organism>
<feature type="signal peptide" evidence="2">
    <location>
        <begin position="1"/>
        <end position="24"/>
    </location>
</feature>
<proteinExistence type="predicted"/>
<evidence type="ECO:0000256" key="1">
    <source>
        <dbReference type="SAM" id="MobiDB-lite"/>
    </source>
</evidence>
<protein>
    <recommendedName>
        <fullName evidence="5">Lipoprotein</fullName>
    </recommendedName>
</protein>
<reference evidence="4" key="1">
    <citation type="submission" date="2013-12" db="EMBL/GenBank/DDBJ databases">
        <title>Genome sequences of Streptococcus thermophilus strains MTH17CL396 and M17PTZA496 isolated from Fontina cheese in Valle d'Aosta region (Italy).</title>
        <authorList>
            <person name="Treu L."/>
            <person name="Giacomini A."/>
            <person name="Corich V."/>
            <person name="Vendramin V."/>
            <person name="Bovo B."/>
        </authorList>
    </citation>
    <scope>NUCLEOTIDE SEQUENCE [LARGE SCALE GENOMIC DNA]</scope>
    <source>
        <strain evidence="4">M17PTZA496</strain>
    </source>
</reference>
<gene>
    <name evidence="3" type="ORF">X841_07865</name>
</gene>
<dbReference type="EMBL" id="AZJT01000058">
    <property type="protein sequence ID" value="ETW88767.1"/>
    <property type="molecule type" value="Genomic_DNA"/>
</dbReference>
<evidence type="ECO:0000256" key="2">
    <source>
        <dbReference type="SAM" id="SignalP"/>
    </source>
</evidence>
<dbReference type="Proteomes" id="UP000024559">
    <property type="component" value="Chromosome"/>
</dbReference>
<accession>A0A0E2QGI7</accession>
<sequence length="241" mass="27347">MPKKLLFAVLMVVSLFLCSSAVNKAITYDNDFIISLAGGLDKRHQERFEVLCEAQKAEKDGHLNFASDDEYKTIIDAVMTGKWSEELFMINLSNPIGCEHFLAAREDGNGGLIWDVVDYSEGDRFTKEQIQTIVPEAYRYSAFMVSEIAAEKDWGPEAQHQRLEQAKEHEEPIENFPKPRVITDEESQNELTQSTIRTVAATLGPAQQTLNELRITSLYAILFVLNRIPRATFHFSTPIIF</sequence>
<name>A0A0E2QGI7_STRTR</name>
<comment type="caution">
    <text evidence="3">The sequence shown here is derived from an EMBL/GenBank/DDBJ whole genome shotgun (WGS) entry which is preliminary data.</text>
</comment>
<evidence type="ECO:0000313" key="3">
    <source>
        <dbReference type="EMBL" id="ETW88767.1"/>
    </source>
</evidence>
<dbReference type="PATRIC" id="fig|1433289.7.peg.1628"/>
<dbReference type="AlphaFoldDB" id="A0A0E2QGI7"/>
<dbReference type="RefSeq" id="WP_252989143.1">
    <property type="nucleotide sequence ID" value="NZ_CM002372.1"/>
</dbReference>
<feature type="region of interest" description="Disordered" evidence="1">
    <location>
        <begin position="161"/>
        <end position="188"/>
    </location>
</feature>